<proteinExistence type="predicted"/>
<evidence type="ECO:0000313" key="2">
    <source>
        <dbReference type="Proteomes" id="UP000321805"/>
    </source>
</evidence>
<protein>
    <recommendedName>
        <fullName evidence="3">HTH iclR-type domain-containing protein</fullName>
    </recommendedName>
</protein>
<dbReference type="EMBL" id="CP042430">
    <property type="protein sequence ID" value="QEC47476.1"/>
    <property type="molecule type" value="Genomic_DNA"/>
</dbReference>
<gene>
    <name evidence="1" type="ORF">FSW04_07710</name>
</gene>
<evidence type="ECO:0008006" key="3">
    <source>
        <dbReference type="Google" id="ProtNLM"/>
    </source>
</evidence>
<dbReference type="InterPro" id="IPR036390">
    <property type="entry name" value="WH_DNA-bd_sf"/>
</dbReference>
<dbReference type="RefSeq" id="WP_146917973.1">
    <property type="nucleotide sequence ID" value="NZ_CP042430.1"/>
</dbReference>
<dbReference type="SUPFAM" id="SSF46785">
    <property type="entry name" value="Winged helix' DNA-binding domain"/>
    <property type="match status" value="1"/>
</dbReference>
<organism evidence="1 2">
    <name type="scientific">Baekduia soli</name>
    <dbReference type="NCBI Taxonomy" id="496014"/>
    <lineage>
        <taxon>Bacteria</taxon>
        <taxon>Bacillati</taxon>
        <taxon>Actinomycetota</taxon>
        <taxon>Thermoleophilia</taxon>
        <taxon>Solirubrobacterales</taxon>
        <taxon>Baekduiaceae</taxon>
        <taxon>Baekduia</taxon>
    </lineage>
</organism>
<reference evidence="1 2" key="1">
    <citation type="journal article" date="2018" name="J. Microbiol.">
        <title>Baekduia soli gen. nov., sp. nov., a novel bacterium isolated from the soil of Baekdu Mountain and proposal of a novel family name, Baekduiaceae fam. nov.</title>
        <authorList>
            <person name="An D.S."/>
            <person name="Siddiqi M.Z."/>
            <person name="Kim K.H."/>
            <person name="Yu H.S."/>
            <person name="Im W.T."/>
        </authorList>
    </citation>
    <scope>NUCLEOTIDE SEQUENCE [LARGE SCALE GENOMIC DNA]</scope>
    <source>
        <strain evidence="1 2">BR7-21</strain>
    </source>
</reference>
<dbReference type="OrthoDB" id="9851394at2"/>
<dbReference type="AlphaFoldDB" id="A0A5B8U369"/>
<accession>A0A5B8U369</accession>
<dbReference type="Proteomes" id="UP000321805">
    <property type="component" value="Chromosome"/>
</dbReference>
<dbReference type="Gene3D" id="1.10.10.10">
    <property type="entry name" value="Winged helix-like DNA-binding domain superfamily/Winged helix DNA-binding domain"/>
    <property type="match status" value="1"/>
</dbReference>
<dbReference type="KEGG" id="bsol:FSW04_07710"/>
<keyword evidence="2" id="KW-1185">Reference proteome</keyword>
<dbReference type="InterPro" id="IPR036388">
    <property type="entry name" value="WH-like_DNA-bd_sf"/>
</dbReference>
<sequence length="103" mass="11004">MNDHGDPFRTVACELLCVLADEGRPMSLRDLEDSDRLGRAAATRQLSVARVAGFVRTVPCPEHPLEPTYRPTTLGLMIARRSSRAAAAAGGLRDAADATWAAA</sequence>
<name>A0A5B8U369_9ACTN</name>
<evidence type="ECO:0000313" key="1">
    <source>
        <dbReference type="EMBL" id="QEC47476.1"/>
    </source>
</evidence>